<organism evidence="3 4">
    <name type="scientific">Novosphingobium album</name>
    <name type="common">ex Liu et al. 2023</name>
    <dbReference type="NCBI Taxonomy" id="3031130"/>
    <lineage>
        <taxon>Bacteria</taxon>
        <taxon>Pseudomonadati</taxon>
        <taxon>Pseudomonadota</taxon>
        <taxon>Alphaproteobacteria</taxon>
        <taxon>Sphingomonadales</taxon>
        <taxon>Sphingomonadaceae</taxon>
        <taxon>Novosphingobium</taxon>
    </lineage>
</organism>
<accession>A0ABT5WU82</accession>
<evidence type="ECO:0000256" key="1">
    <source>
        <dbReference type="ARBA" id="ARBA00007613"/>
    </source>
</evidence>
<gene>
    <name evidence="3" type="ORF">PYV00_17280</name>
</gene>
<dbReference type="SUPFAM" id="SSF56954">
    <property type="entry name" value="Outer membrane efflux proteins (OEP)"/>
    <property type="match status" value="1"/>
</dbReference>
<keyword evidence="2" id="KW-0732">Signal</keyword>
<feature type="signal peptide" evidence="2">
    <location>
        <begin position="1"/>
        <end position="23"/>
    </location>
</feature>
<comment type="caution">
    <text evidence="3">The sequence shown here is derived from an EMBL/GenBank/DDBJ whole genome shotgun (WGS) entry which is preliminary data.</text>
</comment>
<evidence type="ECO:0000313" key="4">
    <source>
        <dbReference type="Proteomes" id="UP001216253"/>
    </source>
</evidence>
<evidence type="ECO:0000313" key="3">
    <source>
        <dbReference type="EMBL" id="MDE8653454.1"/>
    </source>
</evidence>
<dbReference type="EMBL" id="JARESE010000062">
    <property type="protein sequence ID" value="MDE8653454.1"/>
    <property type="molecule type" value="Genomic_DNA"/>
</dbReference>
<dbReference type="InterPro" id="IPR010131">
    <property type="entry name" value="MdtP/NodT-like"/>
</dbReference>
<keyword evidence="2" id="KW-0812">Transmembrane</keyword>
<dbReference type="Proteomes" id="UP001216253">
    <property type="component" value="Unassembled WGS sequence"/>
</dbReference>
<comment type="subcellular location">
    <subcellularLocation>
        <location evidence="2">Cell membrane</location>
        <topology evidence="2">Lipid-anchor</topology>
    </subcellularLocation>
</comment>
<keyword evidence="2" id="KW-1134">Transmembrane beta strand</keyword>
<evidence type="ECO:0000256" key="2">
    <source>
        <dbReference type="RuleBase" id="RU362097"/>
    </source>
</evidence>
<dbReference type="RefSeq" id="WP_275229533.1">
    <property type="nucleotide sequence ID" value="NZ_JARESE010000062.1"/>
</dbReference>
<dbReference type="Gene3D" id="2.20.200.10">
    <property type="entry name" value="Outer membrane efflux proteins (OEP)"/>
    <property type="match status" value="1"/>
</dbReference>
<dbReference type="NCBIfam" id="TIGR01845">
    <property type="entry name" value="outer_NodT"/>
    <property type="match status" value="1"/>
</dbReference>
<name>A0ABT5WU82_9SPHN</name>
<reference evidence="3 4" key="1">
    <citation type="submission" date="2023-03" db="EMBL/GenBank/DDBJ databases">
        <title>NovoSphingobium album sp. nov. isolated from polycyclic aromatic hydrocarbons- and heavy-metal polluted soil.</title>
        <authorList>
            <person name="Liu Z."/>
            <person name="Wang K."/>
        </authorList>
    </citation>
    <scope>NUCLEOTIDE SEQUENCE [LARGE SCALE GENOMIC DNA]</scope>
    <source>
        <strain evidence="3 4">H3SJ31-1</strain>
    </source>
</reference>
<keyword evidence="2" id="KW-0472">Membrane</keyword>
<keyword evidence="4" id="KW-1185">Reference proteome</keyword>
<keyword evidence="2" id="KW-0564">Palmitate</keyword>
<dbReference type="PANTHER" id="PTHR30203:SF32">
    <property type="entry name" value="CATION EFFLUX SYSTEM PROTEIN CUSC"/>
    <property type="match status" value="1"/>
</dbReference>
<comment type="similarity">
    <text evidence="1 2">Belongs to the outer membrane factor (OMF) (TC 1.B.17) family.</text>
</comment>
<dbReference type="InterPro" id="IPR003423">
    <property type="entry name" value="OMP_efflux"/>
</dbReference>
<feature type="chain" id="PRO_5044966959" evidence="2">
    <location>
        <begin position="24"/>
        <end position="473"/>
    </location>
</feature>
<dbReference type="PANTHER" id="PTHR30203">
    <property type="entry name" value="OUTER MEMBRANE CATION EFFLUX PROTEIN"/>
    <property type="match status" value="1"/>
</dbReference>
<dbReference type="Gene3D" id="1.20.1600.10">
    <property type="entry name" value="Outer membrane efflux proteins (OEP)"/>
    <property type="match status" value="1"/>
</dbReference>
<keyword evidence="2" id="KW-0449">Lipoprotein</keyword>
<dbReference type="Pfam" id="PF02321">
    <property type="entry name" value="OEP"/>
    <property type="match status" value="2"/>
</dbReference>
<proteinExistence type="inferred from homology"/>
<protein>
    <submittedName>
        <fullName evidence="3">Efflux transporter outer membrane subunit</fullName>
    </submittedName>
</protein>
<dbReference type="PROSITE" id="PS51257">
    <property type="entry name" value="PROKAR_LIPOPROTEIN"/>
    <property type="match status" value="1"/>
</dbReference>
<sequence length="473" mass="49391">MRRPARFLSALLPALTLGACSLAPRTVLPEPPVPAAWPAGDAYLAQGEANLPAVSYRDVLHDARLQSLVEQALANNRDLRVAAANVAAARAQVRVTRSAQFPDLGLSGSATYSGTPSGNAGTGSRDGMAYAVQGGISSFELDLFGKLANATEAQRDRALATEAAARTVRIGLIADLAQAWATYGADRDLLAIAQATAQNAERGVSLTQARLKGGIAPRTDLRQAEQILATAQGDVAAQTAALAQDENLIRLLVGAEFDKALLPASMTEVVDSLAALPAGTRSDVLLRRPDVIEAEYGLRAANADIGVARAQLFPAISLTGLLGFTSDALSSLFSDGAFHYSAGGDASWSIFNAGGRVANVDVSKAQRDAALASYEKAIQTAFREVADALADQGTLAERLRAAGANTTAAADTARLTEARYRFGIDSYLSSLDAQRSLYAARQSEVAVRLALAANRITLYRVLGGDREAATPTP</sequence>